<evidence type="ECO:0000256" key="1">
    <source>
        <dbReference type="SAM" id="MobiDB-lite"/>
    </source>
</evidence>
<feature type="region of interest" description="Disordered" evidence="1">
    <location>
        <begin position="1"/>
        <end position="33"/>
    </location>
</feature>
<accession>A0A6C0LLY9</accession>
<name>A0A6C0LLY9_9ZZZZ</name>
<evidence type="ECO:0000313" key="2">
    <source>
        <dbReference type="EMBL" id="QHU30918.1"/>
    </source>
</evidence>
<reference evidence="2" key="1">
    <citation type="journal article" date="2020" name="Nature">
        <title>Giant virus diversity and host interactions through global metagenomics.</title>
        <authorList>
            <person name="Schulz F."/>
            <person name="Roux S."/>
            <person name="Paez-Espino D."/>
            <person name="Jungbluth S."/>
            <person name="Walsh D.A."/>
            <person name="Denef V.J."/>
            <person name="McMahon K.D."/>
            <person name="Konstantinidis K.T."/>
            <person name="Eloe-Fadrosh E.A."/>
            <person name="Kyrpides N.C."/>
            <person name="Woyke T."/>
        </authorList>
    </citation>
    <scope>NUCLEOTIDE SEQUENCE</scope>
    <source>
        <strain evidence="2">GVMAG-M-3300027892-73</strain>
    </source>
</reference>
<dbReference type="AlphaFoldDB" id="A0A6C0LLY9"/>
<dbReference type="EMBL" id="MN740521">
    <property type="protein sequence ID" value="QHU30918.1"/>
    <property type="molecule type" value="Genomic_DNA"/>
</dbReference>
<sequence length="33" mass="3903">MFQTGQTRKIGDKWPRKYKTSINCKNPKGFSQK</sequence>
<proteinExistence type="predicted"/>
<protein>
    <submittedName>
        <fullName evidence="2">Uncharacterized protein</fullName>
    </submittedName>
</protein>
<organism evidence="2">
    <name type="scientific">viral metagenome</name>
    <dbReference type="NCBI Taxonomy" id="1070528"/>
    <lineage>
        <taxon>unclassified sequences</taxon>
        <taxon>metagenomes</taxon>
        <taxon>organismal metagenomes</taxon>
    </lineage>
</organism>
<feature type="compositionally biased region" description="Polar residues" evidence="1">
    <location>
        <begin position="20"/>
        <end position="33"/>
    </location>
</feature>